<comment type="caution">
    <text evidence="3">The sequence shown here is derived from an EMBL/GenBank/DDBJ whole genome shotgun (WGS) entry which is preliminary data.</text>
</comment>
<dbReference type="EMBL" id="BRPK01000022">
    <property type="protein sequence ID" value="GLB45429.1"/>
    <property type="molecule type" value="Genomic_DNA"/>
</dbReference>
<feature type="compositionally biased region" description="Polar residues" evidence="1">
    <location>
        <begin position="106"/>
        <end position="116"/>
    </location>
</feature>
<feature type="region of interest" description="Disordered" evidence="1">
    <location>
        <begin position="1"/>
        <end position="23"/>
    </location>
</feature>
<protein>
    <submittedName>
        <fullName evidence="3">Uncharacterized protein</fullName>
    </submittedName>
</protein>
<organism evidence="3 4">
    <name type="scientific">Lyophyllum shimeji</name>
    <name type="common">Hon-shimeji</name>
    <name type="synonym">Tricholoma shimeji</name>
    <dbReference type="NCBI Taxonomy" id="47721"/>
    <lineage>
        <taxon>Eukaryota</taxon>
        <taxon>Fungi</taxon>
        <taxon>Dikarya</taxon>
        <taxon>Basidiomycota</taxon>
        <taxon>Agaricomycotina</taxon>
        <taxon>Agaricomycetes</taxon>
        <taxon>Agaricomycetidae</taxon>
        <taxon>Agaricales</taxon>
        <taxon>Tricholomatineae</taxon>
        <taxon>Lyophyllaceae</taxon>
        <taxon>Lyophyllum</taxon>
    </lineage>
</organism>
<name>A0A9P3Q3B4_LYOSH</name>
<evidence type="ECO:0000313" key="3">
    <source>
        <dbReference type="EMBL" id="GLB45901.1"/>
    </source>
</evidence>
<proteinExistence type="predicted"/>
<evidence type="ECO:0000256" key="1">
    <source>
        <dbReference type="SAM" id="MobiDB-lite"/>
    </source>
</evidence>
<feature type="region of interest" description="Disordered" evidence="1">
    <location>
        <begin position="106"/>
        <end position="127"/>
    </location>
</feature>
<reference evidence="3" key="1">
    <citation type="submission" date="2022-07" db="EMBL/GenBank/DDBJ databases">
        <title>The genome of Lyophyllum shimeji provides insight into the initial evolution of ectomycorrhizal fungal genome.</title>
        <authorList>
            <person name="Kobayashi Y."/>
            <person name="Shibata T."/>
            <person name="Hirakawa H."/>
            <person name="Shigenobu S."/>
            <person name="Nishiyama T."/>
            <person name="Yamada A."/>
            <person name="Hasebe M."/>
            <person name="Kawaguchi M."/>
        </authorList>
    </citation>
    <scope>NUCLEOTIDE SEQUENCE</scope>
    <source>
        <strain evidence="3">AT787</strain>
    </source>
</reference>
<dbReference type="AlphaFoldDB" id="A0A9P3Q3B4"/>
<evidence type="ECO:0000313" key="2">
    <source>
        <dbReference type="EMBL" id="GLB45429.1"/>
    </source>
</evidence>
<accession>A0A9P3Q3B4</accession>
<dbReference type="Proteomes" id="UP001063166">
    <property type="component" value="Unassembled WGS sequence"/>
</dbReference>
<sequence>MSDNDGSAATVPSQVASQASTAPTLRLSAADIQAVADVLLPSLTASLRPAVPPAAAVPDAVPQTQTAAANFAAGPPTSMPVGVPQTAAANFAGPLTANPAAGASQSLLSQFPSSGDDSIEHALRGSA</sequence>
<gene>
    <name evidence="2" type="ORF">LshimejAT787_2200920</name>
    <name evidence="3" type="ORF">LshimejAT787_3700040</name>
</gene>
<evidence type="ECO:0000313" key="4">
    <source>
        <dbReference type="Proteomes" id="UP001063166"/>
    </source>
</evidence>
<dbReference type="EMBL" id="BRPK01000037">
    <property type="protein sequence ID" value="GLB45901.1"/>
    <property type="molecule type" value="Genomic_DNA"/>
</dbReference>
<feature type="compositionally biased region" description="Basic and acidic residues" evidence="1">
    <location>
        <begin position="118"/>
        <end position="127"/>
    </location>
</feature>
<keyword evidence="4" id="KW-1185">Reference proteome</keyword>